<keyword evidence="8" id="KW-1185">Reference proteome</keyword>
<sequence length="243" mass="26306">MKLSLLSFALLGLLGTAKADSDSCPLNVISCQASGADSCCSPTYGLLVLTQQWSPGYGPANQFTLHGLWPDTCSGAYGPSSGCDSSRSSSTIGTVIRNNDSALYNRMLTYWPSNQGDNNKFWSHEWTKHGTCVSTLKPTCYGDSYKKNQDVIDYFKQTMALRDEYNLYDALSASGITPGGSYNVEDMRDAIQEAFGATAKLDCISGAINEVGLYFYVKGTNTYIPTDTLALGNCKGSVKYPKK</sequence>
<feature type="chain" id="PRO_5008889342" description="ribonuclease T2" evidence="6">
    <location>
        <begin position="20"/>
        <end position="243"/>
    </location>
</feature>
<dbReference type="GO" id="GO:0006401">
    <property type="term" value="P:RNA catabolic process"/>
    <property type="evidence" value="ECO:0007669"/>
    <property type="project" value="TreeGrafter"/>
</dbReference>
<evidence type="ECO:0000313" key="7">
    <source>
        <dbReference type="EMBL" id="OBZ81470.1"/>
    </source>
</evidence>
<evidence type="ECO:0000256" key="3">
    <source>
        <dbReference type="ARBA" id="ARBA00023157"/>
    </source>
</evidence>
<keyword evidence="6" id="KW-0732">Signal</keyword>
<dbReference type="InterPro" id="IPR033130">
    <property type="entry name" value="RNase_T2_His_AS_2"/>
</dbReference>
<organism evidence="7 8">
    <name type="scientific">Choanephora cucurbitarum</name>
    <dbReference type="NCBI Taxonomy" id="101091"/>
    <lineage>
        <taxon>Eukaryota</taxon>
        <taxon>Fungi</taxon>
        <taxon>Fungi incertae sedis</taxon>
        <taxon>Mucoromycota</taxon>
        <taxon>Mucoromycotina</taxon>
        <taxon>Mucoromycetes</taxon>
        <taxon>Mucorales</taxon>
        <taxon>Mucorineae</taxon>
        <taxon>Choanephoraceae</taxon>
        <taxon>Choanephoroideae</taxon>
        <taxon>Choanephora</taxon>
    </lineage>
</organism>
<gene>
    <name evidence="7" type="primary">RNRH_0</name>
    <name evidence="7" type="ORF">A0J61_10482</name>
</gene>
<evidence type="ECO:0000256" key="4">
    <source>
        <dbReference type="PIRSR" id="PIRSR633697-1"/>
    </source>
</evidence>
<dbReference type="PANTHER" id="PTHR11240">
    <property type="entry name" value="RIBONUCLEASE T2"/>
    <property type="match status" value="1"/>
</dbReference>
<comment type="caution">
    <text evidence="7">The sequence shown here is derived from an EMBL/GenBank/DDBJ whole genome shotgun (WGS) entry which is preliminary data.</text>
</comment>
<reference evidence="7 8" key="1">
    <citation type="submission" date="2016-03" db="EMBL/GenBank/DDBJ databases">
        <title>Choanephora cucurbitarum.</title>
        <authorList>
            <person name="Min B."/>
            <person name="Park H."/>
            <person name="Park J.-H."/>
            <person name="Shin H.-D."/>
            <person name="Choi I.-G."/>
        </authorList>
    </citation>
    <scope>NUCLEOTIDE SEQUENCE [LARGE SCALE GENOMIC DNA]</scope>
    <source>
        <strain evidence="7 8">KUS-F28377</strain>
    </source>
</reference>
<dbReference type="PROSITE" id="PS00531">
    <property type="entry name" value="RNASE_T2_2"/>
    <property type="match status" value="1"/>
</dbReference>
<dbReference type="Gene3D" id="3.90.730.10">
    <property type="entry name" value="Ribonuclease T2-like"/>
    <property type="match status" value="1"/>
</dbReference>
<evidence type="ECO:0000256" key="6">
    <source>
        <dbReference type="SAM" id="SignalP"/>
    </source>
</evidence>
<dbReference type="CDD" id="cd01061">
    <property type="entry name" value="RNase_T2_euk"/>
    <property type="match status" value="1"/>
</dbReference>
<dbReference type="AlphaFoldDB" id="A0A1C7MXD2"/>
<dbReference type="PANTHER" id="PTHR11240:SF22">
    <property type="entry name" value="RIBONUCLEASE T2"/>
    <property type="match status" value="1"/>
</dbReference>
<dbReference type="EC" id="4.6.1.19" evidence="2"/>
<name>A0A1C7MXD2_9FUNG</name>
<dbReference type="InterPro" id="IPR018188">
    <property type="entry name" value="RNase_T2_His_AS_1"/>
</dbReference>
<dbReference type="Pfam" id="PF00445">
    <property type="entry name" value="Ribonuclease_T2"/>
    <property type="match status" value="1"/>
</dbReference>
<evidence type="ECO:0000256" key="1">
    <source>
        <dbReference type="ARBA" id="ARBA00007469"/>
    </source>
</evidence>
<dbReference type="GO" id="GO:0005576">
    <property type="term" value="C:extracellular region"/>
    <property type="evidence" value="ECO:0007669"/>
    <property type="project" value="TreeGrafter"/>
</dbReference>
<evidence type="ECO:0000313" key="8">
    <source>
        <dbReference type="Proteomes" id="UP000093000"/>
    </source>
</evidence>
<keyword evidence="3" id="KW-1015">Disulfide bond</keyword>
<proteinExistence type="inferred from homology"/>
<comment type="similarity">
    <text evidence="1 5">Belongs to the RNase T2 family.</text>
</comment>
<dbReference type="InParanoid" id="A0A1C7MXD2"/>
<feature type="signal peptide" evidence="6">
    <location>
        <begin position="1"/>
        <end position="19"/>
    </location>
</feature>
<evidence type="ECO:0000256" key="5">
    <source>
        <dbReference type="RuleBase" id="RU004328"/>
    </source>
</evidence>
<accession>A0A1C7MXD2</accession>
<feature type="active site" evidence="4">
    <location>
        <position position="129"/>
    </location>
</feature>
<evidence type="ECO:0000256" key="2">
    <source>
        <dbReference type="ARBA" id="ARBA00012571"/>
    </source>
</evidence>
<feature type="active site" evidence="4">
    <location>
        <position position="66"/>
    </location>
</feature>
<dbReference type="InterPro" id="IPR001568">
    <property type="entry name" value="RNase_T2-like"/>
</dbReference>
<dbReference type="STRING" id="101091.A0A1C7MXD2"/>
<dbReference type="Proteomes" id="UP000093000">
    <property type="component" value="Unassembled WGS sequence"/>
</dbReference>
<dbReference type="SUPFAM" id="SSF55895">
    <property type="entry name" value="Ribonuclease Rh-like"/>
    <property type="match status" value="1"/>
</dbReference>
<dbReference type="InterPro" id="IPR033697">
    <property type="entry name" value="Ribonuclease_T2_eukaryotic"/>
</dbReference>
<dbReference type="OrthoDB" id="435754at2759"/>
<feature type="active site" evidence="4">
    <location>
        <position position="125"/>
    </location>
</feature>
<dbReference type="PROSITE" id="PS00530">
    <property type="entry name" value="RNASE_T2_1"/>
    <property type="match status" value="1"/>
</dbReference>
<protein>
    <recommendedName>
        <fullName evidence="2">ribonuclease T2</fullName>
        <ecNumber evidence="2">4.6.1.19</ecNumber>
    </recommendedName>
</protein>
<dbReference type="EMBL" id="LUGH01001195">
    <property type="protein sequence ID" value="OBZ81470.1"/>
    <property type="molecule type" value="Genomic_DNA"/>
</dbReference>
<dbReference type="GO" id="GO:0033897">
    <property type="term" value="F:ribonuclease T2 activity"/>
    <property type="evidence" value="ECO:0007669"/>
    <property type="project" value="UniProtKB-EC"/>
</dbReference>
<dbReference type="InterPro" id="IPR036430">
    <property type="entry name" value="RNase_T2-like_sf"/>
</dbReference>
<dbReference type="GO" id="GO:0003723">
    <property type="term" value="F:RNA binding"/>
    <property type="evidence" value="ECO:0007669"/>
    <property type="project" value="InterPro"/>
</dbReference>